<dbReference type="EMBL" id="CDMY01000698">
    <property type="protein sequence ID" value="CEM30451.1"/>
    <property type="molecule type" value="Genomic_DNA"/>
</dbReference>
<evidence type="ECO:0000256" key="2">
    <source>
        <dbReference type="ARBA" id="ARBA00023002"/>
    </source>
</evidence>
<feature type="domain" description="Aldehyde dehydrogenase" evidence="5">
    <location>
        <begin position="51"/>
        <end position="515"/>
    </location>
</feature>
<dbReference type="PROSITE" id="PS00687">
    <property type="entry name" value="ALDEHYDE_DEHYDR_GLU"/>
    <property type="match status" value="1"/>
</dbReference>
<dbReference type="Gene3D" id="3.40.605.10">
    <property type="entry name" value="Aldehyde Dehydrogenase, Chain A, domain 1"/>
    <property type="match status" value="1"/>
</dbReference>
<evidence type="ECO:0000313" key="6">
    <source>
        <dbReference type="EMBL" id="CEM30451.1"/>
    </source>
</evidence>
<comment type="similarity">
    <text evidence="1 4">Belongs to the aldehyde dehydrogenase family.</text>
</comment>
<evidence type="ECO:0000256" key="1">
    <source>
        <dbReference type="ARBA" id="ARBA00009986"/>
    </source>
</evidence>
<dbReference type="OMA" id="GTYAINW"/>
<dbReference type="InterPro" id="IPR016160">
    <property type="entry name" value="Ald_DH_CS_CYS"/>
</dbReference>
<name>A0A0G4GKF8_VITBC</name>
<evidence type="ECO:0000259" key="5">
    <source>
        <dbReference type="Pfam" id="PF00171"/>
    </source>
</evidence>
<dbReference type="VEuPathDB" id="CryptoDB:Vbra_18085"/>
<reference evidence="6 7" key="1">
    <citation type="submission" date="2014-11" db="EMBL/GenBank/DDBJ databases">
        <authorList>
            <person name="Zhu J."/>
            <person name="Qi W."/>
            <person name="Song R."/>
        </authorList>
    </citation>
    <scope>NUCLEOTIDE SEQUENCE [LARGE SCALE GENOMIC DNA]</scope>
</reference>
<dbReference type="FunFam" id="3.40.309.10:FF:000001">
    <property type="entry name" value="Mitochondrial aldehyde dehydrogenase 2"/>
    <property type="match status" value="1"/>
</dbReference>
<dbReference type="PANTHER" id="PTHR11699">
    <property type="entry name" value="ALDEHYDE DEHYDROGENASE-RELATED"/>
    <property type="match status" value="1"/>
</dbReference>
<dbReference type="InterPro" id="IPR016161">
    <property type="entry name" value="Ald_DH/histidinol_DH"/>
</dbReference>
<accession>A0A0G4GKF8</accession>
<dbReference type="AlphaFoldDB" id="A0A0G4GKF8"/>
<sequence>MHRRAHAGASRLRSSSRLQASRVAEGVAKTASSVRLSGLPTEGRLFIDGEFVESSALETFKTHDPATGDLIATVQQANEEDVNKAVAAAKRAFPNWSQADGRFRRDCLYRLADLMERHIDELAEMESRDSGKPITEAKTVDLPLAIEAIRYYAGWADKIQGDTIPLSNHHSTLAYSTREPVGVCGQLIPWNFPLLMFSWKTGPAMATGCTTVMKASQKTPVTAAMLGHLIKEAGFPPGVINILQGPGRVIGDTLINHPDVAKIAYTGSTAQGRRIMRACAEAGMKRVSLELGGKSPLIVLDDADLDQAVKAACQGCFSNMGQCCIASTRIYVQAGVYDEFLRRVGECAAARTIGSPLDAATVHGPQIGEKQIETILAYVEGAHKDGARLICGGKKTSVDGKGHYFEPTVFADVSDDMAISEEEIFGPVMSVHKFKTVDEAVERANASQYGLGAGVCTRDVGKAHSIARRLQAGTVYINTWNQLDAAAPFGGFKQSGQHRELGEAGLEPYTELKTVVADISYRSEQ</sequence>
<dbReference type="FunFam" id="3.40.605.10:FF:000001">
    <property type="entry name" value="Aldehyde dehydrogenase 1"/>
    <property type="match status" value="1"/>
</dbReference>
<dbReference type="InterPro" id="IPR016163">
    <property type="entry name" value="Ald_DH_C"/>
</dbReference>
<dbReference type="Gene3D" id="3.40.309.10">
    <property type="entry name" value="Aldehyde Dehydrogenase, Chain A, domain 2"/>
    <property type="match status" value="1"/>
</dbReference>
<dbReference type="GO" id="GO:0016620">
    <property type="term" value="F:oxidoreductase activity, acting on the aldehyde or oxo group of donors, NAD or NADP as acceptor"/>
    <property type="evidence" value="ECO:0007669"/>
    <property type="project" value="InterPro"/>
</dbReference>
<dbReference type="STRING" id="1169540.A0A0G4GKF8"/>
<organism evidence="6 7">
    <name type="scientific">Vitrella brassicaformis (strain CCMP3155)</name>
    <dbReference type="NCBI Taxonomy" id="1169540"/>
    <lineage>
        <taxon>Eukaryota</taxon>
        <taxon>Sar</taxon>
        <taxon>Alveolata</taxon>
        <taxon>Colpodellida</taxon>
        <taxon>Vitrellaceae</taxon>
        <taxon>Vitrella</taxon>
    </lineage>
</organism>
<keyword evidence="2 4" id="KW-0560">Oxidoreductase</keyword>
<proteinExistence type="inferred from homology"/>
<dbReference type="Proteomes" id="UP000041254">
    <property type="component" value="Unassembled WGS sequence"/>
</dbReference>
<dbReference type="PROSITE" id="PS00070">
    <property type="entry name" value="ALDEHYDE_DEHYDR_CYS"/>
    <property type="match status" value="1"/>
</dbReference>
<evidence type="ECO:0000256" key="3">
    <source>
        <dbReference type="PROSITE-ProRule" id="PRU10007"/>
    </source>
</evidence>
<dbReference type="InParanoid" id="A0A0G4GKF8"/>
<evidence type="ECO:0000313" key="7">
    <source>
        <dbReference type="Proteomes" id="UP000041254"/>
    </source>
</evidence>
<dbReference type="Pfam" id="PF00171">
    <property type="entry name" value="Aldedh"/>
    <property type="match status" value="1"/>
</dbReference>
<dbReference type="SUPFAM" id="SSF53720">
    <property type="entry name" value="ALDH-like"/>
    <property type="match status" value="1"/>
</dbReference>
<gene>
    <name evidence="6" type="ORF">Vbra_18085</name>
</gene>
<dbReference type="InterPro" id="IPR016162">
    <property type="entry name" value="Ald_DH_N"/>
</dbReference>
<dbReference type="InterPro" id="IPR029510">
    <property type="entry name" value="Ald_DH_CS_GLU"/>
</dbReference>
<keyword evidence="7" id="KW-1185">Reference proteome</keyword>
<dbReference type="InterPro" id="IPR015590">
    <property type="entry name" value="Aldehyde_DH_dom"/>
</dbReference>
<feature type="active site" evidence="3">
    <location>
        <position position="290"/>
    </location>
</feature>
<dbReference type="PhylomeDB" id="A0A0G4GKF8"/>
<dbReference type="OrthoDB" id="423271at2759"/>
<evidence type="ECO:0000256" key="4">
    <source>
        <dbReference type="RuleBase" id="RU003345"/>
    </source>
</evidence>
<protein>
    <recommendedName>
        <fullName evidence="5">Aldehyde dehydrogenase domain-containing protein</fullName>
    </recommendedName>
</protein>